<dbReference type="PANTHER" id="PTHR46986">
    <property type="entry name" value="ENDORIBONUCLEASE YBEY, CHLOROPLASTIC"/>
    <property type="match status" value="1"/>
</dbReference>
<protein>
    <recommendedName>
        <fullName evidence="7">Endoribonuclease YbeY</fullName>
        <ecNumber evidence="7">3.1.-.-</ecNumber>
    </recommendedName>
</protein>
<comment type="similarity">
    <text evidence="1 7">Belongs to the endoribonuclease YbeY family.</text>
</comment>
<keyword evidence="6 7" id="KW-0862">Zinc</keyword>
<feature type="binding site" evidence="7">
    <location>
        <position position="128"/>
    </location>
    <ligand>
        <name>Zn(2+)</name>
        <dbReference type="ChEBI" id="CHEBI:29105"/>
        <note>catalytic</note>
    </ligand>
</feature>
<comment type="subcellular location">
    <subcellularLocation>
        <location evidence="7">Cytoplasm</location>
    </subcellularLocation>
</comment>
<reference evidence="8 9" key="1">
    <citation type="journal article" date="2016" name="Nat. Commun.">
        <title>Thousands of microbial genomes shed light on interconnected biogeochemical processes in an aquifer system.</title>
        <authorList>
            <person name="Anantharaman K."/>
            <person name="Brown C.T."/>
            <person name="Hug L.A."/>
            <person name="Sharon I."/>
            <person name="Castelle C.J."/>
            <person name="Probst A.J."/>
            <person name="Thomas B.C."/>
            <person name="Singh A."/>
            <person name="Wilkins M.J."/>
            <person name="Karaoz U."/>
            <person name="Brodie E.L."/>
            <person name="Williams K.H."/>
            <person name="Hubbard S.S."/>
            <person name="Banfield J.F."/>
        </authorList>
    </citation>
    <scope>NUCLEOTIDE SEQUENCE [LARGE SCALE GENOMIC DNA]</scope>
</reference>
<keyword evidence="7" id="KW-0698">rRNA processing</keyword>
<dbReference type="NCBIfam" id="TIGR00043">
    <property type="entry name" value="rRNA maturation RNase YbeY"/>
    <property type="match status" value="1"/>
</dbReference>
<keyword evidence="7" id="KW-0963">Cytoplasm</keyword>
<dbReference type="PANTHER" id="PTHR46986:SF1">
    <property type="entry name" value="ENDORIBONUCLEASE YBEY, CHLOROPLASTIC"/>
    <property type="match status" value="1"/>
</dbReference>
<dbReference type="GO" id="GO:0008270">
    <property type="term" value="F:zinc ion binding"/>
    <property type="evidence" value="ECO:0007669"/>
    <property type="project" value="UniProtKB-UniRule"/>
</dbReference>
<sequence>MSSKAAQKSIRVLVDVHTATKDKGLERTIQKAIAKTVPFFKKQGVFEFSVALVGERAMRKLAKEWKGKDKATDVLSFGFDGHGHNGFPDKEGGVKRMGELVICVPVAKRQAKSLGIGVRRTIATLASHGTIHLFGLDHERSQTDYDKTMDIQNKVIHEKLESRK</sequence>
<dbReference type="GO" id="GO:0004222">
    <property type="term" value="F:metalloendopeptidase activity"/>
    <property type="evidence" value="ECO:0007669"/>
    <property type="project" value="InterPro"/>
</dbReference>
<dbReference type="AlphaFoldDB" id="A0A1F5BU95"/>
<feature type="binding site" evidence="7">
    <location>
        <position position="138"/>
    </location>
    <ligand>
        <name>Zn(2+)</name>
        <dbReference type="ChEBI" id="CHEBI:29105"/>
        <note>catalytic</note>
    </ligand>
</feature>
<dbReference type="GO" id="GO:0004521">
    <property type="term" value="F:RNA endonuclease activity"/>
    <property type="evidence" value="ECO:0007669"/>
    <property type="project" value="UniProtKB-UniRule"/>
</dbReference>
<dbReference type="InterPro" id="IPR002036">
    <property type="entry name" value="YbeY"/>
</dbReference>
<proteinExistence type="inferred from homology"/>
<dbReference type="EMBL" id="MEYS01000002">
    <property type="protein sequence ID" value="OGD34167.1"/>
    <property type="molecule type" value="Genomic_DNA"/>
</dbReference>
<dbReference type="GO" id="GO:0006364">
    <property type="term" value="P:rRNA processing"/>
    <property type="evidence" value="ECO:0007669"/>
    <property type="project" value="UniProtKB-UniRule"/>
</dbReference>
<comment type="cofactor">
    <cofactor evidence="7">
        <name>Zn(2+)</name>
        <dbReference type="ChEBI" id="CHEBI:29105"/>
    </cofactor>
    <text evidence="7">Binds 1 zinc ion.</text>
</comment>
<dbReference type="InterPro" id="IPR023091">
    <property type="entry name" value="MetalPrtase_cat_dom_sf_prd"/>
</dbReference>
<organism evidence="8 9">
    <name type="scientific">Candidatus Azambacteria bacterium RIFCSPLOWO2_01_FULL_46_25</name>
    <dbReference type="NCBI Taxonomy" id="1797298"/>
    <lineage>
        <taxon>Bacteria</taxon>
        <taxon>Candidatus Azamiibacteriota</taxon>
    </lineage>
</organism>
<dbReference type="HAMAP" id="MF_00009">
    <property type="entry name" value="Endoribonucl_YbeY"/>
    <property type="match status" value="1"/>
</dbReference>
<evidence type="ECO:0000313" key="8">
    <source>
        <dbReference type="EMBL" id="OGD34167.1"/>
    </source>
</evidence>
<evidence type="ECO:0000256" key="6">
    <source>
        <dbReference type="ARBA" id="ARBA00022833"/>
    </source>
</evidence>
<dbReference type="SUPFAM" id="SSF55486">
    <property type="entry name" value="Metalloproteases ('zincins'), catalytic domain"/>
    <property type="match status" value="1"/>
</dbReference>
<keyword evidence="2 7" id="KW-0540">Nuclease</keyword>
<evidence type="ECO:0000256" key="1">
    <source>
        <dbReference type="ARBA" id="ARBA00010875"/>
    </source>
</evidence>
<evidence type="ECO:0000256" key="2">
    <source>
        <dbReference type="ARBA" id="ARBA00022722"/>
    </source>
</evidence>
<evidence type="ECO:0000256" key="5">
    <source>
        <dbReference type="ARBA" id="ARBA00022801"/>
    </source>
</evidence>
<gene>
    <name evidence="7" type="primary">ybeY</name>
    <name evidence="8" type="ORF">A2988_01670</name>
</gene>
<comment type="caution">
    <text evidence="8">The sequence shown here is derived from an EMBL/GenBank/DDBJ whole genome shotgun (WGS) entry which is preliminary data.</text>
</comment>
<dbReference type="GO" id="GO:0005737">
    <property type="term" value="C:cytoplasm"/>
    <property type="evidence" value="ECO:0007669"/>
    <property type="project" value="UniProtKB-SubCell"/>
</dbReference>
<dbReference type="STRING" id="1797298.A2988_01670"/>
<evidence type="ECO:0000256" key="3">
    <source>
        <dbReference type="ARBA" id="ARBA00022723"/>
    </source>
</evidence>
<comment type="function">
    <text evidence="7">Single strand-specific metallo-endoribonuclease involved in late-stage 70S ribosome quality control and in maturation of the 3' terminus of the 16S rRNA.</text>
</comment>
<dbReference type="Gene3D" id="3.40.390.30">
    <property type="entry name" value="Metalloproteases ('zincins'), catalytic domain"/>
    <property type="match status" value="1"/>
</dbReference>
<keyword evidence="5 7" id="KW-0378">Hydrolase</keyword>
<dbReference type="Proteomes" id="UP000176650">
    <property type="component" value="Unassembled WGS sequence"/>
</dbReference>
<dbReference type="EC" id="3.1.-.-" evidence="7"/>
<evidence type="ECO:0000256" key="4">
    <source>
        <dbReference type="ARBA" id="ARBA00022759"/>
    </source>
</evidence>
<accession>A0A1F5BU95</accession>
<evidence type="ECO:0000256" key="7">
    <source>
        <dbReference type="HAMAP-Rule" id="MF_00009"/>
    </source>
</evidence>
<name>A0A1F5BU95_9BACT</name>
<evidence type="ECO:0000313" key="9">
    <source>
        <dbReference type="Proteomes" id="UP000176650"/>
    </source>
</evidence>
<keyword evidence="7" id="KW-0690">Ribosome biogenesis</keyword>
<feature type="binding site" evidence="7">
    <location>
        <position position="132"/>
    </location>
    <ligand>
        <name>Zn(2+)</name>
        <dbReference type="ChEBI" id="CHEBI:29105"/>
        <note>catalytic</note>
    </ligand>
</feature>
<keyword evidence="4 7" id="KW-0255">Endonuclease</keyword>
<dbReference type="Pfam" id="PF02130">
    <property type="entry name" value="YbeY"/>
    <property type="match status" value="1"/>
</dbReference>
<keyword evidence="3 7" id="KW-0479">Metal-binding</keyword>